<dbReference type="GeneID" id="105298438"/>
<sequence length="97" mass="10573">MQPLPGRPGAARRHLCPPTRPAGGRGDFGKVKHRRNMVLPPHNLELERRQDAGIAVELRTCYANILPSLLSDSSHGHLHAAPPCIAMDVCPSLDQLD</sequence>
<feature type="region of interest" description="Disordered" evidence="1">
    <location>
        <begin position="1"/>
        <end position="31"/>
    </location>
</feature>
<dbReference type="Proteomes" id="UP000515202">
    <property type="component" value="Unplaced"/>
</dbReference>
<evidence type="ECO:0000256" key="1">
    <source>
        <dbReference type="SAM" id="MobiDB-lite"/>
    </source>
</evidence>
<evidence type="ECO:0000313" key="2">
    <source>
        <dbReference type="Proteomes" id="UP000515202"/>
    </source>
</evidence>
<dbReference type="RefSeq" id="XP_023392084.1">
    <property type="nucleotide sequence ID" value="XM_023536316.1"/>
</dbReference>
<dbReference type="CTD" id="338376"/>
<evidence type="ECO:0000313" key="3">
    <source>
        <dbReference type="RefSeq" id="XP_023392084.1"/>
    </source>
</evidence>
<gene>
    <name evidence="3" type="primary">IFNE</name>
</gene>
<accession>A0A6P6CX43</accession>
<organism evidence="2 3">
    <name type="scientific">Pteropus vampyrus</name>
    <name type="common">Large flying fox</name>
    <dbReference type="NCBI Taxonomy" id="132908"/>
    <lineage>
        <taxon>Eukaryota</taxon>
        <taxon>Metazoa</taxon>
        <taxon>Chordata</taxon>
        <taxon>Craniata</taxon>
        <taxon>Vertebrata</taxon>
        <taxon>Euteleostomi</taxon>
        <taxon>Mammalia</taxon>
        <taxon>Eutheria</taxon>
        <taxon>Laurasiatheria</taxon>
        <taxon>Chiroptera</taxon>
        <taxon>Yinpterochiroptera</taxon>
        <taxon>Pteropodoidea</taxon>
        <taxon>Pteropodidae</taxon>
        <taxon>Pteropodinae</taxon>
        <taxon>Pteropus</taxon>
    </lineage>
</organism>
<reference evidence="3" key="1">
    <citation type="submission" date="2025-08" db="UniProtKB">
        <authorList>
            <consortium name="RefSeq"/>
        </authorList>
    </citation>
    <scope>IDENTIFICATION</scope>
    <source>
        <tissue evidence="3">Kidney</tissue>
    </source>
</reference>
<dbReference type="AlphaFoldDB" id="A0A6P6CX43"/>
<proteinExistence type="predicted"/>
<name>A0A6P6CX43_PTEVA</name>
<keyword evidence="2" id="KW-1185">Reference proteome</keyword>
<protein>
    <submittedName>
        <fullName evidence="3">Interferon epsilon isoform X2</fullName>
    </submittedName>
</protein>